<dbReference type="GO" id="GO:0004479">
    <property type="term" value="F:methionyl-tRNA formyltransferase activity"/>
    <property type="evidence" value="ECO:0007669"/>
    <property type="project" value="UniProtKB-EC"/>
</dbReference>
<evidence type="ECO:0000256" key="4">
    <source>
        <dbReference type="ARBA" id="ARBA00016014"/>
    </source>
</evidence>
<evidence type="ECO:0000256" key="6">
    <source>
        <dbReference type="ARBA" id="ARBA00022917"/>
    </source>
</evidence>
<dbReference type="InterPro" id="IPR041711">
    <property type="entry name" value="Met-tRNA-FMT_N"/>
</dbReference>
<comment type="catalytic activity">
    <reaction evidence="7 8">
        <text>L-methionyl-tRNA(fMet) + (6R)-10-formyltetrahydrofolate = N-formyl-L-methionyl-tRNA(fMet) + (6S)-5,6,7,8-tetrahydrofolate + H(+)</text>
        <dbReference type="Rhea" id="RHEA:24380"/>
        <dbReference type="Rhea" id="RHEA-COMP:9952"/>
        <dbReference type="Rhea" id="RHEA-COMP:9953"/>
        <dbReference type="ChEBI" id="CHEBI:15378"/>
        <dbReference type="ChEBI" id="CHEBI:57453"/>
        <dbReference type="ChEBI" id="CHEBI:78530"/>
        <dbReference type="ChEBI" id="CHEBI:78844"/>
        <dbReference type="ChEBI" id="CHEBI:195366"/>
        <dbReference type="EC" id="2.1.2.9"/>
    </reaction>
</comment>
<dbReference type="Gene3D" id="3.10.25.10">
    <property type="entry name" value="Formyl transferase, C-terminal domain"/>
    <property type="match status" value="1"/>
</dbReference>
<dbReference type="InterPro" id="IPR011034">
    <property type="entry name" value="Formyl_transferase-like_C_sf"/>
</dbReference>
<dbReference type="Pfam" id="PF02911">
    <property type="entry name" value="Formyl_trans_C"/>
    <property type="match status" value="1"/>
</dbReference>
<keyword evidence="6 8" id="KW-0648">Protein biosynthesis</keyword>
<comment type="caution">
    <text evidence="11">The sequence shown here is derived from an EMBL/GenBank/DDBJ whole genome shotgun (WGS) entry which is preliminary data.</text>
</comment>
<dbReference type="InterPro" id="IPR002376">
    <property type="entry name" value="Formyl_transf_N"/>
</dbReference>
<organism evidence="11 12">
    <name type="scientific">Zooshikella harenae</name>
    <dbReference type="NCBI Taxonomy" id="2827238"/>
    <lineage>
        <taxon>Bacteria</taxon>
        <taxon>Pseudomonadati</taxon>
        <taxon>Pseudomonadota</taxon>
        <taxon>Gammaproteobacteria</taxon>
        <taxon>Oceanospirillales</taxon>
        <taxon>Zooshikellaceae</taxon>
        <taxon>Zooshikella</taxon>
    </lineage>
</organism>
<dbReference type="InterPro" id="IPR036477">
    <property type="entry name" value="Formyl_transf_N_sf"/>
</dbReference>
<dbReference type="PROSITE" id="PS00373">
    <property type="entry name" value="GART"/>
    <property type="match status" value="1"/>
</dbReference>
<evidence type="ECO:0000259" key="9">
    <source>
        <dbReference type="Pfam" id="PF00551"/>
    </source>
</evidence>
<gene>
    <name evidence="8 11" type="primary">fmt</name>
    <name evidence="11" type="ORF">KCG35_11580</name>
</gene>
<evidence type="ECO:0000259" key="10">
    <source>
        <dbReference type="Pfam" id="PF02911"/>
    </source>
</evidence>
<reference evidence="11 12" key="1">
    <citation type="submission" date="2021-04" db="EMBL/GenBank/DDBJ databases">
        <authorList>
            <person name="Pira H."/>
            <person name="Risdian C."/>
            <person name="Wink J."/>
        </authorList>
    </citation>
    <scope>NUCLEOTIDE SEQUENCE [LARGE SCALE GENOMIC DNA]</scope>
    <source>
        <strain evidence="11 12">WH53</strain>
    </source>
</reference>
<sequence>MSQSPLTVVFAGTPDFAAAHLVTLLNSEHQIVAVYSQPDRPAGRGRKVTMSPVKALAQQQQIPVYQPKTLRDPDAQAELATLKPDVMVVVAYGLILPQAVLDIPRLGCINVHASLLPRWRGAAPIERALLAGDQKTGVTIMQMDAGLDTGDMLVKAECPITQTDTSADLYQRITALGAQTLPDALSSLAQASLSPEKQDNNQATYAEKISKAEAEINWQQAAEVIHRQIRGFNPRPIAYSYVNGEAVRIWSAELEANTHQAEPGTILATNKHGITVACLHNAIRITKLQLAGAKAMSAQDILNSRGHLFTINQQFTSTQTL</sequence>
<evidence type="ECO:0000313" key="11">
    <source>
        <dbReference type="EMBL" id="MBU2711701.1"/>
    </source>
</evidence>
<dbReference type="CDD" id="cd08704">
    <property type="entry name" value="Met_tRNA_FMT_C"/>
    <property type="match status" value="1"/>
</dbReference>
<comment type="function">
    <text evidence="1 8">Attaches a formyl group to the free amino group of methionyl-tRNA(fMet). The formyl group appears to play a dual role in the initiator identity of N-formylmethionyl-tRNA by promoting its recognition by IF2 and preventing the misappropriation of this tRNA by the elongation apparatus.</text>
</comment>
<comment type="similarity">
    <text evidence="2 8">Belongs to the Fmt family.</text>
</comment>
<evidence type="ECO:0000256" key="5">
    <source>
        <dbReference type="ARBA" id="ARBA00022679"/>
    </source>
</evidence>
<dbReference type="Gene3D" id="3.40.50.170">
    <property type="entry name" value="Formyl transferase, N-terminal domain"/>
    <property type="match status" value="1"/>
</dbReference>
<accession>A0ABS5ZCB9</accession>
<proteinExistence type="inferred from homology"/>
<feature type="domain" description="Formyl transferase N-terminal" evidence="9">
    <location>
        <begin position="8"/>
        <end position="185"/>
    </location>
</feature>
<dbReference type="PANTHER" id="PTHR11138:SF5">
    <property type="entry name" value="METHIONYL-TRNA FORMYLTRANSFERASE, MITOCHONDRIAL"/>
    <property type="match status" value="1"/>
</dbReference>
<evidence type="ECO:0000256" key="2">
    <source>
        <dbReference type="ARBA" id="ARBA00010699"/>
    </source>
</evidence>
<feature type="binding site" evidence="8">
    <location>
        <begin position="114"/>
        <end position="117"/>
    </location>
    <ligand>
        <name>(6S)-5,6,7,8-tetrahydrofolate</name>
        <dbReference type="ChEBI" id="CHEBI:57453"/>
    </ligand>
</feature>
<dbReference type="Proteomes" id="UP000690515">
    <property type="component" value="Unassembled WGS sequence"/>
</dbReference>
<dbReference type="SUPFAM" id="SSF50486">
    <property type="entry name" value="FMT C-terminal domain-like"/>
    <property type="match status" value="1"/>
</dbReference>
<dbReference type="SUPFAM" id="SSF53328">
    <property type="entry name" value="Formyltransferase"/>
    <property type="match status" value="1"/>
</dbReference>
<dbReference type="RefSeq" id="WP_215819859.1">
    <property type="nucleotide sequence ID" value="NZ_JAGSOY010000023.1"/>
</dbReference>
<dbReference type="EMBL" id="JAGSOY010000023">
    <property type="protein sequence ID" value="MBU2711701.1"/>
    <property type="molecule type" value="Genomic_DNA"/>
</dbReference>
<evidence type="ECO:0000256" key="3">
    <source>
        <dbReference type="ARBA" id="ARBA00012261"/>
    </source>
</evidence>
<keyword evidence="12" id="KW-1185">Reference proteome</keyword>
<dbReference type="HAMAP" id="MF_00182">
    <property type="entry name" value="Formyl_trans"/>
    <property type="match status" value="1"/>
</dbReference>
<keyword evidence="5 8" id="KW-0808">Transferase</keyword>
<dbReference type="Pfam" id="PF00551">
    <property type="entry name" value="Formyl_trans_N"/>
    <property type="match status" value="1"/>
</dbReference>
<name>A0ABS5ZCB9_9GAMM</name>
<evidence type="ECO:0000313" key="12">
    <source>
        <dbReference type="Proteomes" id="UP000690515"/>
    </source>
</evidence>
<dbReference type="InterPro" id="IPR001555">
    <property type="entry name" value="GART_AS"/>
</dbReference>
<dbReference type="InterPro" id="IPR037022">
    <property type="entry name" value="Formyl_trans_C_sf"/>
</dbReference>
<dbReference type="InterPro" id="IPR005794">
    <property type="entry name" value="Fmt"/>
</dbReference>
<dbReference type="InterPro" id="IPR044135">
    <property type="entry name" value="Met-tRNA-FMT_C"/>
</dbReference>
<dbReference type="InterPro" id="IPR005793">
    <property type="entry name" value="Formyl_trans_C"/>
</dbReference>
<dbReference type="PANTHER" id="PTHR11138">
    <property type="entry name" value="METHIONYL-TRNA FORMYLTRANSFERASE"/>
    <property type="match status" value="1"/>
</dbReference>
<dbReference type="NCBIfam" id="TIGR00460">
    <property type="entry name" value="fmt"/>
    <property type="match status" value="1"/>
</dbReference>
<dbReference type="CDD" id="cd08646">
    <property type="entry name" value="FMT_core_Met-tRNA-FMT_N"/>
    <property type="match status" value="1"/>
</dbReference>
<dbReference type="EC" id="2.1.2.9" evidence="3 8"/>
<evidence type="ECO:0000256" key="1">
    <source>
        <dbReference type="ARBA" id="ARBA00002606"/>
    </source>
</evidence>
<evidence type="ECO:0000256" key="7">
    <source>
        <dbReference type="ARBA" id="ARBA00048558"/>
    </source>
</evidence>
<evidence type="ECO:0000256" key="8">
    <source>
        <dbReference type="HAMAP-Rule" id="MF_00182"/>
    </source>
</evidence>
<feature type="domain" description="Formyl transferase C-terminal" evidence="10">
    <location>
        <begin position="208"/>
        <end position="305"/>
    </location>
</feature>
<protein>
    <recommendedName>
        <fullName evidence="4 8">Methionyl-tRNA formyltransferase</fullName>
        <ecNumber evidence="3 8">2.1.2.9</ecNumber>
    </recommendedName>
</protein>